<dbReference type="Gene3D" id="1.10.10.10">
    <property type="entry name" value="Winged helix-like DNA-binding domain superfamily/Winged helix DNA-binding domain"/>
    <property type="match status" value="1"/>
</dbReference>
<dbReference type="PANTHER" id="PTHR35786">
    <property type="entry name" value="REDOX-SENSING TRANSCRIPTIONAL REPRESSOR REX"/>
    <property type="match status" value="1"/>
</dbReference>
<dbReference type="RefSeq" id="WP_124799668.1">
    <property type="nucleotide sequence ID" value="NZ_CP034170.1"/>
</dbReference>
<keyword evidence="4 7" id="KW-0520">NAD</keyword>
<dbReference type="OrthoDB" id="9784760at2"/>
<evidence type="ECO:0000256" key="2">
    <source>
        <dbReference type="ARBA" id="ARBA00022491"/>
    </source>
</evidence>
<comment type="function">
    <text evidence="7">Modulates transcription in response to changes in cellular NADH/NAD(+) redox state.</text>
</comment>
<dbReference type="InterPro" id="IPR036291">
    <property type="entry name" value="NAD(P)-bd_dom_sf"/>
</dbReference>
<dbReference type="NCBIfam" id="NF003993">
    <property type="entry name" value="PRK05472.2-2"/>
    <property type="match status" value="1"/>
</dbReference>
<evidence type="ECO:0000256" key="4">
    <source>
        <dbReference type="ARBA" id="ARBA00023027"/>
    </source>
</evidence>
<dbReference type="AlphaFoldDB" id="A0A3G8ZND6"/>
<evidence type="ECO:0000256" key="6">
    <source>
        <dbReference type="ARBA" id="ARBA00023163"/>
    </source>
</evidence>
<keyword evidence="5 7" id="KW-0238">DNA-binding</keyword>
<dbReference type="NCBIfam" id="NF003994">
    <property type="entry name" value="PRK05472.2-3"/>
    <property type="match status" value="1"/>
</dbReference>
<dbReference type="PANTHER" id="PTHR35786:SF1">
    <property type="entry name" value="REDOX-SENSING TRANSCRIPTIONAL REPRESSOR REX 1"/>
    <property type="match status" value="1"/>
</dbReference>
<dbReference type="KEGG" id="nak:EH165_12095"/>
<gene>
    <name evidence="7" type="primary">rex</name>
    <name evidence="10" type="ORF">EH165_12095</name>
</gene>
<dbReference type="SUPFAM" id="SSF51735">
    <property type="entry name" value="NAD(P)-binding Rossmann-fold domains"/>
    <property type="match status" value="1"/>
</dbReference>
<evidence type="ECO:0000256" key="8">
    <source>
        <dbReference type="SAM" id="MobiDB-lite"/>
    </source>
</evidence>
<comment type="similarity">
    <text evidence="7">Belongs to the transcriptional regulatory Rex family.</text>
</comment>
<reference evidence="10 11" key="1">
    <citation type="submission" date="2018-11" db="EMBL/GenBank/DDBJ databases">
        <authorList>
            <person name="Da X."/>
        </authorList>
    </citation>
    <scope>NUCLEOTIDE SEQUENCE [LARGE SCALE GENOMIC DNA]</scope>
    <source>
        <strain evidence="10 11">S14-144</strain>
    </source>
</reference>
<dbReference type="Gene3D" id="3.40.50.720">
    <property type="entry name" value="NAD(P)-binding Rossmann-like Domain"/>
    <property type="match status" value="1"/>
</dbReference>
<protein>
    <recommendedName>
        <fullName evidence="7">Redox-sensing transcriptional repressor Rex</fullName>
    </recommendedName>
</protein>
<dbReference type="EMBL" id="CP034170">
    <property type="protein sequence ID" value="AZI58763.1"/>
    <property type="molecule type" value="Genomic_DNA"/>
</dbReference>
<dbReference type="GO" id="GO:0045892">
    <property type="term" value="P:negative regulation of DNA-templated transcription"/>
    <property type="evidence" value="ECO:0007669"/>
    <property type="project" value="InterPro"/>
</dbReference>
<proteinExistence type="inferred from homology"/>
<evidence type="ECO:0000256" key="1">
    <source>
        <dbReference type="ARBA" id="ARBA00022490"/>
    </source>
</evidence>
<dbReference type="Pfam" id="PF02629">
    <property type="entry name" value="CoA_binding"/>
    <property type="match status" value="1"/>
</dbReference>
<keyword evidence="11" id="KW-1185">Reference proteome</keyword>
<evidence type="ECO:0000256" key="5">
    <source>
        <dbReference type="ARBA" id="ARBA00023125"/>
    </source>
</evidence>
<dbReference type="GO" id="GO:0051775">
    <property type="term" value="P:response to redox state"/>
    <property type="evidence" value="ECO:0007669"/>
    <property type="project" value="InterPro"/>
</dbReference>
<dbReference type="GO" id="GO:0005737">
    <property type="term" value="C:cytoplasm"/>
    <property type="evidence" value="ECO:0007669"/>
    <property type="project" value="UniProtKB-SubCell"/>
</dbReference>
<dbReference type="InterPro" id="IPR036390">
    <property type="entry name" value="WH_DNA-bd_sf"/>
</dbReference>
<reference evidence="10 11" key="2">
    <citation type="submission" date="2018-12" db="EMBL/GenBank/DDBJ databases">
        <title>Nakamurella antarcticus sp. nov., isolated from Antarctica South Shetland Islands soil.</title>
        <authorList>
            <person name="Peng F."/>
        </authorList>
    </citation>
    <scope>NUCLEOTIDE SEQUENCE [LARGE SCALE GENOMIC DNA]</scope>
    <source>
        <strain evidence="10 11">S14-144</strain>
    </source>
</reference>
<evidence type="ECO:0000259" key="9">
    <source>
        <dbReference type="SMART" id="SM00881"/>
    </source>
</evidence>
<sequence length="252" mass="25921">MKISQLEPDRGGARPRDIPEATVARLAAYLRALTLMADLSATAKSGSASSEELAAAAGVNSATLRKDLSYLGTYGIRGVGYDIELLTAEIGRALGAHRPHRVALVGVGNLGAALAGYPGFLSRGLVIGALFDVDPHRVGQTVGGITVEHFDSIAHVCAREDVSIGVIATPEPAAQAAADALVSAGVRSILAFTPGVITVPADVDLRKVDLAIELQILAFHETRKTAEHSESSLSPAADGDTENISPAVAVSS</sequence>
<dbReference type="InterPro" id="IPR036388">
    <property type="entry name" value="WH-like_DNA-bd_sf"/>
</dbReference>
<evidence type="ECO:0000256" key="3">
    <source>
        <dbReference type="ARBA" id="ARBA00023015"/>
    </source>
</evidence>
<evidence type="ECO:0000313" key="10">
    <source>
        <dbReference type="EMBL" id="AZI58763.1"/>
    </source>
</evidence>
<dbReference type="Pfam" id="PF06971">
    <property type="entry name" value="Put_DNA-bind_N"/>
    <property type="match status" value="1"/>
</dbReference>
<dbReference type="NCBIfam" id="NF003996">
    <property type="entry name" value="PRK05472.2-5"/>
    <property type="match status" value="1"/>
</dbReference>
<comment type="subcellular location">
    <subcellularLocation>
        <location evidence="7">Cytoplasm</location>
    </subcellularLocation>
</comment>
<keyword evidence="6 7" id="KW-0804">Transcription</keyword>
<comment type="caution">
    <text evidence="7">Lacks conserved residue(s) required for the propagation of feature annotation.</text>
</comment>
<accession>A0A3G8ZND6</accession>
<dbReference type="InterPro" id="IPR003781">
    <property type="entry name" value="CoA-bd"/>
</dbReference>
<dbReference type="InterPro" id="IPR022876">
    <property type="entry name" value="Tscrpt_rep_Rex"/>
</dbReference>
<dbReference type="HAMAP" id="MF_01131">
    <property type="entry name" value="Rex"/>
    <property type="match status" value="1"/>
</dbReference>
<feature type="binding site" evidence="7">
    <location>
        <begin position="106"/>
        <end position="111"/>
    </location>
    <ligand>
        <name>NAD(+)</name>
        <dbReference type="ChEBI" id="CHEBI:57540"/>
    </ligand>
</feature>
<keyword evidence="1 7" id="KW-0963">Cytoplasm</keyword>
<feature type="domain" description="CoA-binding" evidence="9">
    <location>
        <begin position="95"/>
        <end position="196"/>
    </location>
</feature>
<dbReference type="GO" id="GO:0003700">
    <property type="term" value="F:DNA-binding transcription factor activity"/>
    <property type="evidence" value="ECO:0007669"/>
    <property type="project" value="UniProtKB-UniRule"/>
</dbReference>
<dbReference type="NCBIfam" id="NF003992">
    <property type="entry name" value="PRK05472.2-1"/>
    <property type="match status" value="1"/>
</dbReference>
<dbReference type="Proteomes" id="UP000268084">
    <property type="component" value="Chromosome"/>
</dbReference>
<dbReference type="NCBIfam" id="NF003995">
    <property type="entry name" value="PRK05472.2-4"/>
    <property type="match status" value="1"/>
</dbReference>
<dbReference type="InterPro" id="IPR058236">
    <property type="entry name" value="Rex_actinobacterial-type"/>
</dbReference>
<feature type="region of interest" description="Disordered" evidence="8">
    <location>
        <begin position="227"/>
        <end position="252"/>
    </location>
</feature>
<keyword evidence="2 7" id="KW-0678">Repressor</keyword>
<dbReference type="SUPFAM" id="SSF46785">
    <property type="entry name" value="Winged helix' DNA-binding domain"/>
    <property type="match status" value="1"/>
</dbReference>
<dbReference type="InterPro" id="IPR009718">
    <property type="entry name" value="Rex_DNA-bd_C_dom"/>
</dbReference>
<name>A0A3G8ZND6_9ACTN</name>
<dbReference type="SMART" id="SM00881">
    <property type="entry name" value="CoA_binding"/>
    <property type="match status" value="1"/>
</dbReference>
<organism evidence="10 11">
    <name type="scientific">Nakamurella antarctica</name>
    <dbReference type="NCBI Taxonomy" id="1902245"/>
    <lineage>
        <taxon>Bacteria</taxon>
        <taxon>Bacillati</taxon>
        <taxon>Actinomycetota</taxon>
        <taxon>Actinomycetes</taxon>
        <taxon>Nakamurellales</taxon>
        <taxon>Nakamurellaceae</taxon>
        <taxon>Nakamurella</taxon>
    </lineage>
</organism>
<keyword evidence="3 7" id="KW-0805">Transcription regulation</keyword>
<comment type="subunit">
    <text evidence="7">Homodimer.</text>
</comment>
<evidence type="ECO:0000313" key="11">
    <source>
        <dbReference type="Proteomes" id="UP000268084"/>
    </source>
</evidence>
<evidence type="ECO:0000256" key="7">
    <source>
        <dbReference type="HAMAP-Rule" id="MF_01131"/>
    </source>
</evidence>
<dbReference type="GO" id="GO:0003677">
    <property type="term" value="F:DNA binding"/>
    <property type="evidence" value="ECO:0007669"/>
    <property type="project" value="UniProtKB-UniRule"/>
</dbReference>